<feature type="compositionally biased region" description="Basic and acidic residues" evidence="1">
    <location>
        <begin position="386"/>
        <end position="399"/>
    </location>
</feature>
<reference evidence="2 3" key="1">
    <citation type="submission" date="2013-07" db="EMBL/GenBank/DDBJ databases">
        <title>Isolation of a new Chlamydia species from the feral Sacred Ibis (Threskiornis aethiopicus): Chlamydia ibidis.</title>
        <authorList>
            <person name="Vorimore F."/>
            <person name="Hsia R.-C."/>
            <person name="Huot-Creasy H."/>
            <person name="Bastian S."/>
            <person name="Deruyter L."/>
            <person name="Passet A."/>
            <person name="Sachse K."/>
            <person name="Bavoil P."/>
            <person name="Myers G."/>
            <person name="Laroucau K."/>
        </authorList>
    </citation>
    <scope>NUCLEOTIDE SEQUENCE [LARGE SCALE GENOMIC DNA]</scope>
    <source>
        <strain evidence="2 3">10-1398/6</strain>
    </source>
</reference>
<organism evidence="2 3">
    <name type="scientific">Chlamydia ibidis 10-1398/6</name>
    <dbReference type="NCBI Taxonomy" id="1046581"/>
    <lineage>
        <taxon>Bacteria</taxon>
        <taxon>Pseudomonadati</taxon>
        <taxon>Chlamydiota</taxon>
        <taxon>Chlamydiia</taxon>
        <taxon>Chlamydiales</taxon>
        <taxon>Chlamydiaceae</taxon>
        <taxon>Chlamydia/Chlamydophila group</taxon>
        <taxon>Chlamydia</taxon>
    </lineage>
</organism>
<proteinExistence type="predicted"/>
<gene>
    <name evidence="2" type="ORF">H359_0328</name>
</gene>
<feature type="compositionally biased region" description="Polar residues" evidence="1">
    <location>
        <begin position="1"/>
        <end position="11"/>
    </location>
</feature>
<comment type="caution">
    <text evidence="2">The sequence shown here is derived from an EMBL/GenBank/DDBJ whole genome shotgun (WGS) entry which is preliminary data.</text>
</comment>
<evidence type="ECO:0000313" key="2">
    <source>
        <dbReference type="EMBL" id="EQM63057.1"/>
    </source>
</evidence>
<feature type="region of interest" description="Disordered" evidence="1">
    <location>
        <begin position="331"/>
        <end position="399"/>
    </location>
</feature>
<feature type="region of interest" description="Disordered" evidence="1">
    <location>
        <begin position="1"/>
        <end position="41"/>
    </location>
</feature>
<evidence type="ECO:0000313" key="3">
    <source>
        <dbReference type="Proteomes" id="UP000016064"/>
    </source>
</evidence>
<evidence type="ECO:0000256" key="1">
    <source>
        <dbReference type="SAM" id="MobiDB-lite"/>
    </source>
</evidence>
<protein>
    <submittedName>
        <fullName evidence="2">Uncharacterized protein</fullName>
    </submittedName>
</protein>
<accession>A0ABP2XEZ5</accession>
<feature type="compositionally biased region" description="Basic and acidic residues" evidence="1">
    <location>
        <begin position="17"/>
        <end position="30"/>
    </location>
</feature>
<dbReference type="Proteomes" id="UP000016064">
    <property type="component" value="Unassembled WGS sequence"/>
</dbReference>
<keyword evidence="3" id="KW-1185">Reference proteome</keyword>
<sequence>MSSVHRNSQVPPSGGDDVGRSDKKEKENQKQSDCSGATEDGLSVEVLSSGAVSSVQPEVHDAILVEEAVGQWLDHGSPSALTPNSGAENVVQVALADFGKEDIDSVEKSLEGVSDLFEGVSEVRLLIEDYMRSAQNVLQTLMMNPGNVSGKKLRVSSEEERQSISALASMQRQIEGNCTSLKEHADLLLSSLTDLHKRMIGMSLEDFREKFGEDASRVERLLFQIGIQYTDSGWTILSRGRVPDLSIALSKLKDIMQQSDVTQLIEVSEGQQEEPVAASAKEEIQTTLTCGERLLRVWNTLTELFHRIYGSILFFLLWVGRKIGIISSKDDKKPKENLENPFASPRNSSSSNEENRSSLRSVISGRSDLSDEDQIRRPSDATIETQDAHGKQDIEEKNS</sequence>
<dbReference type="NCBIfam" id="NF047362">
    <property type="entry name" value="CT392_fam"/>
    <property type="match status" value="1"/>
</dbReference>
<dbReference type="RefSeq" id="WP_020370969.1">
    <property type="nucleotide sequence ID" value="NZ_APJW01000001.1"/>
</dbReference>
<dbReference type="EMBL" id="APJW01000001">
    <property type="protein sequence ID" value="EQM63057.1"/>
    <property type="molecule type" value="Genomic_DNA"/>
</dbReference>
<name>A0ABP2XEZ5_9CHLA</name>